<dbReference type="AlphaFoldDB" id="A0A1T4KCQ9"/>
<keyword evidence="3" id="KW-1185">Reference proteome</keyword>
<dbReference type="GeneID" id="78316420"/>
<dbReference type="RefSeq" id="WP_078933034.1">
    <property type="nucleotide sequence ID" value="NZ_FUWG01000007.1"/>
</dbReference>
<proteinExistence type="predicted"/>
<evidence type="ECO:0000313" key="2">
    <source>
        <dbReference type="EMBL" id="SJZ40095.1"/>
    </source>
</evidence>
<dbReference type="STRING" id="261392.SAMN02745149_01122"/>
<feature type="signal peptide" evidence="1">
    <location>
        <begin position="1"/>
        <end position="20"/>
    </location>
</feature>
<dbReference type="EMBL" id="FUWG01000007">
    <property type="protein sequence ID" value="SJZ40095.1"/>
    <property type="molecule type" value="Genomic_DNA"/>
</dbReference>
<dbReference type="Proteomes" id="UP000190423">
    <property type="component" value="Unassembled WGS sequence"/>
</dbReference>
<gene>
    <name evidence="2" type="ORF">SAMN02745149_01122</name>
</gene>
<feature type="chain" id="PRO_5013024273" evidence="1">
    <location>
        <begin position="21"/>
        <end position="168"/>
    </location>
</feature>
<reference evidence="2 3" key="1">
    <citation type="submission" date="2017-02" db="EMBL/GenBank/DDBJ databases">
        <authorList>
            <person name="Peterson S.W."/>
        </authorList>
    </citation>
    <scope>NUCLEOTIDE SEQUENCE [LARGE SCALE GENOMIC DNA]</scope>
    <source>
        <strain evidence="2 3">ATCC BAA-908</strain>
    </source>
</reference>
<accession>A0A1T4KCQ9</accession>
<evidence type="ECO:0000256" key="1">
    <source>
        <dbReference type="SAM" id="SignalP"/>
    </source>
</evidence>
<protein>
    <submittedName>
        <fullName evidence="2">Uncharacterized protein</fullName>
    </submittedName>
</protein>
<evidence type="ECO:0000313" key="3">
    <source>
        <dbReference type="Proteomes" id="UP000190423"/>
    </source>
</evidence>
<keyword evidence="1" id="KW-0732">Signal</keyword>
<organism evidence="2 3">
    <name type="scientific">Treponema porcinum</name>
    <dbReference type="NCBI Taxonomy" id="261392"/>
    <lineage>
        <taxon>Bacteria</taxon>
        <taxon>Pseudomonadati</taxon>
        <taxon>Spirochaetota</taxon>
        <taxon>Spirochaetia</taxon>
        <taxon>Spirochaetales</taxon>
        <taxon>Treponemataceae</taxon>
        <taxon>Treponema</taxon>
    </lineage>
</organism>
<name>A0A1T4KCQ9_TREPO</name>
<sequence>MGKKTFCALLWLMCAVSGFCASVSFQIVQHNDSMSSVCNSVLVIEDEILNSFFNSGYIVSNSPASMSSSAAQDKKLWNLGYSEAIEGSFDDFIQIHLYFNESTAKNTQTVALGMIDKIGWKIVSLKNGKTVEEKTKSIKKTMGADTEDNVRLFAKDFAVYIQGVLRKK</sequence>
<dbReference type="OrthoDB" id="359804at2"/>